<accession>A0A3M6VLU2</accession>
<dbReference type="Proteomes" id="UP000282087">
    <property type="component" value="Unassembled WGS sequence"/>
</dbReference>
<name>A0A3M6VLU2_9STRA</name>
<organism evidence="1 3">
    <name type="scientific">Peronospora effusa</name>
    <dbReference type="NCBI Taxonomy" id="542832"/>
    <lineage>
        <taxon>Eukaryota</taxon>
        <taxon>Sar</taxon>
        <taxon>Stramenopiles</taxon>
        <taxon>Oomycota</taxon>
        <taxon>Peronosporomycetes</taxon>
        <taxon>Peronosporales</taxon>
        <taxon>Peronosporaceae</taxon>
        <taxon>Peronospora</taxon>
    </lineage>
</organism>
<comment type="caution">
    <text evidence="1">The sequence shown here is derived from an EMBL/GenBank/DDBJ whole genome shotgun (WGS) entry which is preliminary data.</text>
</comment>
<evidence type="ECO:0000313" key="1">
    <source>
        <dbReference type="EMBL" id="RMX66496.1"/>
    </source>
</evidence>
<dbReference type="EMBL" id="QLLG01000201">
    <property type="protein sequence ID" value="RMX66496.1"/>
    <property type="molecule type" value="Genomic_DNA"/>
</dbReference>
<gene>
    <name evidence="2" type="ORF">DD237_005778</name>
    <name evidence="1" type="ORF">DD238_003046</name>
</gene>
<dbReference type="EMBL" id="QKXF01000193">
    <property type="protein sequence ID" value="RQM14632.1"/>
    <property type="molecule type" value="Genomic_DNA"/>
</dbReference>
<evidence type="ECO:0000313" key="3">
    <source>
        <dbReference type="Proteomes" id="UP000282087"/>
    </source>
</evidence>
<evidence type="ECO:0000313" key="4">
    <source>
        <dbReference type="Proteomes" id="UP000286097"/>
    </source>
</evidence>
<protein>
    <submittedName>
        <fullName evidence="1">Uncharacterized protein</fullName>
    </submittedName>
</protein>
<proteinExistence type="predicted"/>
<dbReference type="VEuPathDB" id="FungiDB:DD237_005778"/>
<evidence type="ECO:0000313" key="2">
    <source>
        <dbReference type="EMBL" id="RQM14632.1"/>
    </source>
</evidence>
<dbReference type="AlphaFoldDB" id="A0A3M6VLU2"/>
<sequence length="61" mass="7344">MVKVFRLDYWGMNSIQHNFVDEYRVLVVYMVTEECRLSWKKGFEEWQTCTEMADSLPSFIG</sequence>
<keyword evidence="3" id="KW-1185">Reference proteome</keyword>
<dbReference type="Proteomes" id="UP000286097">
    <property type="component" value="Unassembled WGS sequence"/>
</dbReference>
<reference evidence="3 4" key="1">
    <citation type="submission" date="2018-06" db="EMBL/GenBank/DDBJ databases">
        <title>Comparative genomics of downy mildews reveals potential adaptations to biotrophy.</title>
        <authorList>
            <person name="Fletcher K."/>
            <person name="Klosterman S.J."/>
            <person name="Derevnina L."/>
            <person name="Martin F."/>
            <person name="Koike S."/>
            <person name="Reyes Chin-Wo S."/>
            <person name="Mou B."/>
            <person name="Michelmore R."/>
        </authorList>
    </citation>
    <scope>NUCLEOTIDE SEQUENCE [LARGE SCALE GENOMIC DNA]</scope>
    <source>
        <strain evidence="2 4">R13</strain>
        <strain evidence="1 3">R14</strain>
    </source>
</reference>